<protein>
    <submittedName>
        <fullName evidence="10">M48 family metallopeptidase</fullName>
    </submittedName>
</protein>
<evidence type="ECO:0000256" key="3">
    <source>
        <dbReference type="ARBA" id="ARBA00022801"/>
    </source>
</evidence>
<dbReference type="GO" id="GO:0016020">
    <property type="term" value="C:membrane"/>
    <property type="evidence" value="ECO:0007669"/>
    <property type="project" value="TreeGrafter"/>
</dbReference>
<dbReference type="GO" id="GO:0051603">
    <property type="term" value="P:proteolysis involved in protein catabolic process"/>
    <property type="evidence" value="ECO:0007669"/>
    <property type="project" value="TreeGrafter"/>
</dbReference>
<comment type="similarity">
    <text evidence="6">Belongs to the peptidase M48 family.</text>
</comment>
<evidence type="ECO:0000256" key="6">
    <source>
        <dbReference type="RuleBase" id="RU003983"/>
    </source>
</evidence>
<accession>A0A9D9N1E1</accession>
<proteinExistence type="inferred from homology"/>
<dbReference type="AlphaFoldDB" id="A0A9D9N1E1"/>
<dbReference type="EMBL" id="JADIMM010000022">
    <property type="protein sequence ID" value="MBO8456886.1"/>
    <property type="molecule type" value="Genomic_DNA"/>
</dbReference>
<feature type="region of interest" description="Disordered" evidence="7">
    <location>
        <begin position="257"/>
        <end position="301"/>
    </location>
</feature>
<dbReference type="Pfam" id="PF01435">
    <property type="entry name" value="Peptidase_M48"/>
    <property type="match status" value="1"/>
</dbReference>
<dbReference type="Gene3D" id="3.30.2010.10">
    <property type="entry name" value="Metalloproteases ('zincins'), catalytic domain"/>
    <property type="match status" value="1"/>
</dbReference>
<feature type="compositionally biased region" description="Basic residues" evidence="7">
    <location>
        <begin position="270"/>
        <end position="281"/>
    </location>
</feature>
<dbReference type="GO" id="GO:0004222">
    <property type="term" value="F:metalloendopeptidase activity"/>
    <property type="evidence" value="ECO:0007669"/>
    <property type="project" value="InterPro"/>
</dbReference>
<evidence type="ECO:0000256" key="5">
    <source>
        <dbReference type="ARBA" id="ARBA00023049"/>
    </source>
</evidence>
<reference evidence="10" key="1">
    <citation type="submission" date="2020-10" db="EMBL/GenBank/DDBJ databases">
        <authorList>
            <person name="Gilroy R."/>
        </authorList>
    </citation>
    <scope>NUCLEOTIDE SEQUENCE</scope>
    <source>
        <strain evidence="10">10532</strain>
    </source>
</reference>
<dbReference type="InterPro" id="IPR001915">
    <property type="entry name" value="Peptidase_M48"/>
</dbReference>
<feature type="signal peptide" evidence="8">
    <location>
        <begin position="1"/>
        <end position="23"/>
    </location>
</feature>
<keyword evidence="3 6" id="KW-0378">Hydrolase</keyword>
<comment type="cofactor">
    <cofactor evidence="6">
        <name>Zn(2+)</name>
        <dbReference type="ChEBI" id="CHEBI:29105"/>
    </cofactor>
    <text evidence="6">Binds 1 zinc ion per subunit.</text>
</comment>
<organism evidence="10 11">
    <name type="scientific">Candidatus Gallitreponema excrementavium</name>
    <dbReference type="NCBI Taxonomy" id="2840840"/>
    <lineage>
        <taxon>Bacteria</taxon>
        <taxon>Pseudomonadati</taxon>
        <taxon>Spirochaetota</taxon>
        <taxon>Spirochaetia</taxon>
        <taxon>Spirochaetales</taxon>
        <taxon>Candidatus Gallitreponema</taxon>
    </lineage>
</organism>
<keyword evidence="2" id="KW-0479">Metal-binding</keyword>
<evidence type="ECO:0000256" key="2">
    <source>
        <dbReference type="ARBA" id="ARBA00022723"/>
    </source>
</evidence>
<evidence type="ECO:0000313" key="11">
    <source>
        <dbReference type="Proteomes" id="UP000823638"/>
    </source>
</evidence>
<feature type="chain" id="PRO_5038407257" evidence="8">
    <location>
        <begin position="24"/>
        <end position="301"/>
    </location>
</feature>
<reference evidence="10" key="2">
    <citation type="journal article" date="2021" name="PeerJ">
        <title>Extensive microbial diversity within the chicken gut microbiome revealed by metagenomics and culture.</title>
        <authorList>
            <person name="Gilroy R."/>
            <person name="Ravi A."/>
            <person name="Getino M."/>
            <person name="Pursley I."/>
            <person name="Horton D.L."/>
            <person name="Alikhan N.F."/>
            <person name="Baker D."/>
            <person name="Gharbi K."/>
            <person name="Hall N."/>
            <person name="Watson M."/>
            <person name="Adriaenssens E.M."/>
            <person name="Foster-Nyarko E."/>
            <person name="Jarju S."/>
            <person name="Secka A."/>
            <person name="Antonio M."/>
            <person name="Oren A."/>
            <person name="Chaudhuri R.R."/>
            <person name="La Ragione R."/>
            <person name="Hildebrand F."/>
            <person name="Pallen M.J."/>
        </authorList>
    </citation>
    <scope>NUCLEOTIDE SEQUENCE</scope>
    <source>
        <strain evidence="10">10532</strain>
    </source>
</reference>
<evidence type="ECO:0000259" key="9">
    <source>
        <dbReference type="Pfam" id="PF01435"/>
    </source>
</evidence>
<dbReference type="PANTHER" id="PTHR22726">
    <property type="entry name" value="METALLOENDOPEPTIDASE OMA1"/>
    <property type="match status" value="1"/>
</dbReference>
<gene>
    <name evidence="10" type="ORF">IAA81_01505</name>
</gene>
<evidence type="ECO:0000313" key="10">
    <source>
        <dbReference type="EMBL" id="MBO8456886.1"/>
    </source>
</evidence>
<keyword evidence="5 6" id="KW-0482">Metalloprotease</keyword>
<keyword evidence="8" id="KW-0732">Signal</keyword>
<feature type="domain" description="Peptidase M48" evidence="9">
    <location>
        <begin position="114"/>
        <end position="279"/>
    </location>
</feature>
<evidence type="ECO:0000256" key="8">
    <source>
        <dbReference type="SAM" id="SignalP"/>
    </source>
</evidence>
<dbReference type="PANTHER" id="PTHR22726:SF1">
    <property type="entry name" value="METALLOENDOPEPTIDASE OMA1, MITOCHONDRIAL"/>
    <property type="match status" value="1"/>
</dbReference>
<evidence type="ECO:0000256" key="4">
    <source>
        <dbReference type="ARBA" id="ARBA00022833"/>
    </source>
</evidence>
<dbReference type="CDD" id="cd07324">
    <property type="entry name" value="M48C_Oma1-like"/>
    <property type="match status" value="1"/>
</dbReference>
<evidence type="ECO:0000256" key="7">
    <source>
        <dbReference type="SAM" id="MobiDB-lite"/>
    </source>
</evidence>
<comment type="caution">
    <text evidence="10">The sequence shown here is derived from an EMBL/GenBank/DDBJ whole genome shotgun (WGS) entry which is preliminary data.</text>
</comment>
<sequence length="301" mass="32529">MKKISIYVFLTAVFCFTSCTTFGKELASGTITGGAIIADMFLGGTGSVSDIGAGVGSAIMATEDFLPEPSYYLGRSVGAIIVSQYGADFSDMDKILYLNNICWTLQVNSPEIVPFKGYHVLILDTDEINSFATTGGHIFISRGILNSLKSEDEIAAVIAHEMSHIQLEHGTRAIKQSRWGEAGASILSGTIGLVSGDDSSKAFADTVAESANTLISSGYSKDWEYEADENAVLLLYQSGYSPDALVSALSDLEKNPEYSKGGLTNTHPTPKNRIKKVKKQVGKYPSVQIPPNRESRYKKYF</sequence>
<name>A0A9D9N1E1_9SPIR</name>
<dbReference type="InterPro" id="IPR051156">
    <property type="entry name" value="Mito/Outer_Membr_Metalloprot"/>
</dbReference>
<keyword evidence="1 6" id="KW-0645">Protease</keyword>
<evidence type="ECO:0000256" key="1">
    <source>
        <dbReference type="ARBA" id="ARBA00022670"/>
    </source>
</evidence>
<dbReference type="GO" id="GO:0046872">
    <property type="term" value="F:metal ion binding"/>
    <property type="evidence" value="ECO:0007669"/>
    <property type="project" value="UniProtKB-KW"/>
</dbReference>
<keyword evidence="4 6" id="KW-0862">Zinc</keyword>
<dbReference type="Proteomes" id="UP000823638">
    <property type="component" value="Unassembled WGS sequence"/>
</dbReference>